<gene>
    <name evidence="9" type="ORF">E4680_08710</name>
</gene>
<dbReference type="RefSeq" id="WP_135282019.1">
    <property type="nucleotide sequence ID" value="NZ_SRIO01000010.1"/>
</dbReference>
<dbReference type="Pfam" id="PF01479">
    <property type="entry name" value="S4"/>
    <property type="match status" value="1"/>
</dbReference>
<dbReference type="InterPro" id="IPR000748">
    <property type="entry name" value="PsdUridine_synth_RsuA/RluB/E/F"/>
</dbReference>
<evidence type="ECO:0000256" key="1">
    <source>
        <dbReference type="ARBA" id="ARBA00008348"/>
    </source>
</evidence>
<dbReference type="PANTHER" id="PTHR47683:SF2">
    <property type="entry name" value="RNA-BINDING S4 DOMAIN-CONTAINING PROTEIN"/>
    <property type="match status" value="1"/>
</dbReference>
<evidence type="ECO:0000256" key="5">
    <source>
        <dbReference type="PROSITE-ProRule" id="PRU00182"/>
    </source>
</evidence>
<dbReference type="Gene3D" id="3.30.70.580">
    <property type="entry name" value="Pseudouridine synthase I, catalytic domain, N-terminal subdomain"/>
    <property type="match status" value="1"/>
</dbReference>
<dbReference type="PANTHER" id="PTHR47683">
    <property type="entry name" value="PSEUDOURIDINE SYNTHASE FAMILY PROTEIN-RELATED"/>
    <property type="match status" value="1"/>
</dbReference>
<evidence type="ECO:0000256" key="4">
    <source>
        <dbReference type="ARBA" id="ARBA00036535"/>
    </source>
</evidence>
<dbReference type="InterPro" id="IPR042092">
    <property type="entry name" value="PsdUridine_s_RsuA/RluB/E/F_cat"/>
</dbReference>
<protein>
    <recommendedName>
        <fullName evidence="6">Pseudouridine synthase</fullName>
        <ecNumber evidence="6">5.4.99.-</ecNumber>
    </recommendedName>
</protein>
<dbReference type="AlphaFoldDB" id="A0A4Z0F7T1"/>
<evidence type="ECO:0000259" key="8">
    <source>
        <dbReference type="Pfam" id="PF01479"/>
    </source>
</evidence>
<dbReference type="InterPro" id="IPR002942">
    <property type="entry name" value="S4_RNA-bd"/>
</dbReference>
<feature type="domain" description="Pseudouridine synthase RsuA/RluA-like" evidence="7">
    <location>
        <begin position="69"/>
        <end position="203"/>
    </location>
</feature>
<reference evidence="9 10" key="1">
    <citation type="journal article" date="2019" name="ISME J.">
        <title>Candidatus Macondimonas diazotrophica, a novel gammaproteobacterial genus dominating crude-oil-contaminated coastal sediments.</title>
        <authorList>
            <person name="Karthikeyan S."/>
            <person name="Konstantinidis K."/>
        </authorList>
    </citation>
    <scope>NUCLEOTIDE SEQUENCE [LARGE SCALE GENOMIC DNA]</scope>
    <source>
        <strain evidence="9 10">KTK01</strain>
    </source>
</reference>
<comment type="similarity">
    <text evidence="1 6">Belongs to the pseudouridine synthase RsuA family.</text>
</comment>
<dbReference type="InterPro" id="IPR020094">
    <property type="entry name" value="TruA/RsuA/RluB/E/F_N"/>
</dbReference>
<accession>A0A4Z0F7T1</accession>
<dbReference type="InterPro" id="IPR036986">
    <property type="entry name" value="S4_RNA-bd_sf"/>
</dbReference>
<dbReference type="PROSITE" id="PS50889">
    <property type="entry name" value="S4"/>
    <property type="match status" value="1"/>
</dbReference>
<dbReference type="InterPro" id="IPR006145">
    <property type="entry name" value="PsdUridine_synth_RsuA/RluA"/>
</dbReference>
<dbReference type="InterPro" id="IPR020103">
    <property type="entry name" value="PsdUridine_synth_cat_dom_sf"/>
</dbReference>
<dbReference type="CDD" id="cd02870">
    <property type="entry name" value="PseudoU_synth_RsuA_like"/>
    <property type="match status" value="1"/>
</dbReference>
<dbReference type="SUPFAM" id="SSF55120">
    <property type="entry name" value="Pseudouridine synthase"/>
    <property type="match status" value="1"/>
</dbReference>
<evidence type="ECO:0000256" key="6">
    <source>
        <dbReference type="RuleBase" id="RU003887"/>
    </source>
</evidence>
<dbReference type="SUPFAM" id="SSF55174">
    <property type="entry name" value="Alpha-L RNA-binding motif"/>
    <property type="match status" value="1"/>
</dbReference>
<dbReference type="Pfam" id="PF00849">
    <property type="entry name" value="PseudoU_synth_2"/>
    <property type="match status" value="1"/>
</dbReference>
<dbReference type="OrthoDB" id="9807213at2"/>
<comment type="caution">
    <text evidence="9">The sequence shown here is derived from an EMBL/GenBank/DDBJ whole genome shotgun (WGS) entry which is preliminary data.</text>
</comment>
<dbReference type="EC" id="5.4.99.-" evidence="6"/>
<dbReference type="PROSITE" id="PS01149">
    <property type="entry name" value="PSI_RSU"/>
    <property type="match status" value="1"/>
</dbReference>
<sequence length="250" mass="27113">MPTLKDALSVVRALSKLGVCSRTEAETAVRTGRVAVNGRIVRDPMSRIKLDADRLTLDGMRVKAAAPRYVMLNKPRGLVTTRRDEQGRATVYSVLGDAAAWPGLSPVGRLDRASEGLLLFSNDHQWSAGVTAPGSGLEKRYHVQVDGIADAALLSALRVGADCQGEWLHVTAATLLRQGAKNSWLELGLTEGRNRHLRRLLAAFGFNVRRLVRVSIGPLRLGDLPKGAWRLLEPEEVAQLGAKPADPTPH</sequence>
<dbReference type="NCBIfam" id="TIGR00093">
    <property type="entry name" value="pseudouridine synthase"/>
    <property type="match status" value="1"/>
</dbReference>
<keyword evidence="10" id="KW-1185">Reference proteome</keyword>
<dbReference type="InterPro" id="IPR018496">
    <property type="entry name" value="PsdUridine_synth_RsuA/RluB_CS"/>
</dbReference>
<dbReference type="EMBL" id="SRIO01000010">
    <property type="protein sequence ID" value="TFZ82313.1"/>
    <property type="molecule type" value="Genomic_DNA"/>
</dbReference>
<proteinExistence type="inferred from homology"/>
<feature type="domain" description="RNA-binding S4" evidence="8">
    <location>
        <begin position="13"/>
        <end position="49"/>
    </location>
</feature>
<dbReference type="InterPro" id="IPR050343">
    <property type="entry name" value="RsuA_PseudoU_synthase"/>
</dbReference>
<dbReference type="Proteomes" id="UP000297890">
    <property type="component" value="Unassembled WGS sequence"/>
</dbReference>
<dbReference type="GO" id="GO:0160138">
    <property type="term" value="F:23S rRNA pseudouridine(2604) synthase activity"/>
    <property type="evidence" value="ECO:0007669"/>
    <property type="project" value="UniProtKB-EC"/>
</dbReference>
<keyword evidence="2 6" id="KW-0413">Isomerase</keyword>
<name>A0A4Z0F7T1_9GAMM</name>
<keyword evidence="5" id="KW-0694">RNA-binding</keyword>
<dbReference type="Gene3D" id="3.30.70.1560">
    <property type="entry name" value="Alpha-L RNA-binding motif"/>
    <property type="match status" value="1"/>
</dbReference>
<evidence type="ECO:0000256" key="3">
    <source>
        <dbReference type="ARBA" id="ARBA00036390"/>
    </source>
</evidence>
<evidence type="ECO:0000256" key="2">
    <source>
        <dbReference type="ARBA" id="ARBA00023235"/>
    </source>
</evidence>
<evidence type="ECO:0000313" key="9">
    <source>
        <dbReference type="EMBL" id="TFZ82313.1"/>
    </source>
</evidence>
<dbReference type="GO" id="GO:0000455">
    <property type="term" value="P:enzyme-directed rRNA pseudouridine synthesis"/>
    <property type="evidence" value="ECO:0007669"/>
    <property type="project" value="UniProtKB-ARBA"/>
</dbReference>
<comment type="catalytic activity">
    <reaction evidence="3">
        <text>uridine(35) in tRNA(Tyr) = pseudouridine(35) in tRNA(Tyr)</text>
        <dbReference type="Rhea" id="RHEA:60556"/>
        <dbReference type="Rhea" id="RHEA-COMP:15607"/>
        <dbReference type="Rhea" id="RHEA-COMP:15608"/>
        <dbReference type="ChEBI" id="CHEBI:65314"/>
        <dbReference type="ChEBI" id="CHEBI:65315"/>
    </reaction>
</comment>
<dbReference type="CDD" id="cd00165">
    <property type="entry name" value="S4"/>
    <property type="match status" value="1"/>
</dbReference>
<comment type="catalytic activity">
    <reaction evidence="4">
        <text>uridine(2604) in 23S rRNA = pseudouridine(2604) in 23S rRNA</text>
        <dbReference type="Rhea" id="RHEA:38875"/>
        <dbReference type="Rhea" id="RHEA-COMP:10093"/>
        <dbReference type="Rhea" id="RHEA-COMP:10094"/>
        <dbReference type="ChEBI" id="CHEBI:65314"/>
        <dbReference type="ChEBI" id="CHEBI:65315"/>
        <dbReference type="EC" id="5.4.99.21"/>
    </reaction>
</comment>
<evidence type="ECO:0000259" key="7">
    <source>
        <dbReference type="Pfam" id="PF00849"/>
    </source>
</evidence>
<dbReference type="Gene3D" id="3.10.290.10">
    <property type="entry name" value="RNA-binding S4 domain"/>
    <property type="match status" value="1"/>
</dbReference>
<organism evidence="9 10">
    <name type="scientific">Candidatus Macondimonas diazotrophica</name>
    <dbReference type="NCBI Taxonomy" id="2305248"/>
    <lineage>
        <taxon>Bacteria</taxon>
        <taxon>Pseudomonadati</taxon>
        <taxon>Pseudomonadota</taxon>
        <taxon>Gammaproteobacteria</taxon>
        <taxon>Chromatiales</taxon>
        <taxon>Ectothiorhodospiraceae</taxon>
        <taxon>Candidatus Macondimonas</taxon>
    </lineage>
</organism>
<evidence type="ECO:0000313" key="10">
    <source>
        <dbReference type="Proteomes" id="UP000297890"/>
    </source>
</evidence>
<dbReference type="GO" id="GO:0003723">
    <property type="term" value="F:RNA binding"/>
    <property type="evidence" value="ECO:0007669"/>
    <property type="project" value="UniProtKB-KW"/>
</dbReference>